<comment type="function">
    <text evidence="2 7">Hydrolysis of 6-phosphogluconolactone to 6-phosphogluconate.</text>
</comment>
<dbReference type="RefSeq" id="WP_141461130.1">
    <property type="nucleotide sequence ID" value="NZ_CP038141.1"/>
</dbReference>
<dbReference type="CDD" id="cd01400">
    <property type="entry name" value="6PGL"/>
    <property type="match status" value="1"/>
</dbReference>
<comment type="similarity">
    <text evidence="4 7">Belongs to the glucosamine/galactosamine-6-phosphate isomerase family. 6-phosphogluconolactonase subfamily.</text>
</comment>
<dbReference type="GO" id="GO:0017057">
    <property type="term" value="F:6-phosphogluconolactonase activity"/>
    <property type="evidence" value="ECO:0007669"/>
    <property type="project" value="UniProtKB-UniRule"/>
</dbReference>
<dbReference type="Pfam" id="PF01182">
    <property type="entry name" value="Glucosamine_iso"/>
    <property type="match status" value="1"/>
</dbReference>
<dbReference type="Proteomes" id="UP000316313">
    <property type="component" value="Chromosome"/>
</dbReference>
<keyword evidence="7 9" id="KW-0378">Hydrolase</keyword>
<dbReference type="OrthoDB" id="9810967at2"/>
<evidence type="ECO:0000313" key="10">
    <source>
        <dbReference type="Proteomes" id="UP000316313"/>
    </source>
</evidence>
<gene>
    <name evidence="7 9" type="primary">pgl</name>
    <name evidence="9" type="ORF">E3D00_06850</name>
</gene>
<dbReference type="UniPathway" id="UPA00115">
    <property type="reaction ID" value="UER00409"/>
</dbReference>
<dbReference type="InterPro" id="IPR005900">
    <property type="entry name" value="6-phosphogluconolactonase_DevB"/>
</dbReference>
<dbReference type="InterPro" id="IPR006148">
    <property type="entry name" value="Glc/Gal-6P_isomerase"/>
</dbReference>
<evidence type="ECO:0000256" key="2">
    <source>
        <dbReference type="ARBA" id="ARBA00002681"/>
    </source>
</evidence>
<dbReference type="NCBIfam" id="TIGR01198">
    <property type="entry name" value="pgl"/>
    <property type="match status" value="1"/>
</dbReference>
<dbReference type="SUPFAM" id="SSF100950">
    <property type="entry name" value="NagB/RpiA/CoA transferase-like"/>
    <property type="match status" value="1"/>
</dbReference>
<evidence type="ECO:0000256" key="5">
    <source>
        <dbReference type="ARBA" id="ARBA00013198"/>
    </source>
</evidence>
<evidence type="ECO:0000256" key="1">
    <source>
        <dbReference type="ARBA" id="ARBA00000832"/>
    </source>
</evidence>
<evidence type="ECO:0000256" key="7">
    <source>
        <dbReference type="RuleBase" id="RU365095"/>
    </source>
</evidence>
<evidence type="ECO:0000259" key="8">
    <source>
        <dbReference type="Pfam" id="PF01182"/>
    </source>
</evidence>
<dbReference type="Gene3D" id="3.40.50.1360">
    <property type="match status" value="1"/>
</dbReference>
<dbReference type="GO" id="GO:0005975">
    <property type="term" value="P:carbohydrate metabolic process"/>
    <property type="evidence" value="ECO:0007669"/>
    <property type="project" value="UniProtKB-UniRule"/>
</dbReference>
<evidence type="ECO:0000256" key="6">
    <source>
        <dbReference type="ARBA" id="ARBA00020337"/>
    </source>
</evidence>
<sequence>MTTDIRNAQFETLSDSEAVARRMADLLIEGIRSKKDGNFRVALSGGSTPKRLFELLAAPETAKQIPWERLEIFYGDERHVPDGHPDSNFAVSDETLLRKVNIPAGNIYKIPTDKTVQEDAKIYQDTLQKVYGSQSFNKNKPLFDIVMLGLGTDGHTASLFPGQSVLKEKDAWVGTCAPQTAPYERITLTYPALESSELVVFLVTGASKVEMLKRLREGDLSLPSANVTSNGRILILADRAAAGV</sequence>
<evidence type="ECO:0000256" key="3">
    <source>
        <dbReference type="ARBA" id="ARBA00004961"/>
    </source>
</evidence>
<dbReference type="KEGG" id="ssam:E3D00_06850"/>
<dbReference type="PANTHER" id="PTHR11054">
    <property type="entry name" value="6-PHOSPHOGLUCONOLACTONASE"/>
    <property type="match status" value="1"/>
</dbReference>
<dbReference type="PANTHER" id="PTHR11054:SF0">
    <property type="entry name" value="6-PHOSPHOGLUCONOLACTONASE"/>
    <property type="match status" value="1"/>
</dbReference>
<dbReference type="EMBL" id="CP038141">
    <property type="protein sequence ID" value="QDH17309.1"/>
    <property type="molecule type" value="Genomic_DNA"/>
</dbReference>
<dbReference type="GO" id="GO:0006098">
    <property type="term" value="P:pentose-phosphate shunt"/>
    <property type="evidence" value="ECO:0007669"/>
    <property type="project" value="UniProtKB-UniPathway"/>
</dbReference>
<proteinExistence type="inferred from homology"/>
<comment type="catalytic activity">
    <reaction evidence="1 7">
        <text>6-phospho-D-glucono-1,5-lactone + H2O = 6-phospho-D-gluconate + H(+)</text>
        <dbReference type="Rhea" id="RHEA:12556"/>
        <dbReference type="ChEBI" id="CHEBI:15377"/>
        <dbReference type="ChEBI" id="CHEBI:15378"/>
        <dbReference type="ChEBI" id="CHEBI:57955"/>
        <dbReference type="ChEBI" id="CHEBI:58759"/>
        <dbReference type="EC" id="3.1.1.31"/>
    </reaction>
</comment>
<protein>
    <recommendedName>
        <fullName evidence="6 7">6-phosphogluconolactonase</fullName>
        <shortName evidence="7">6PGL</shortName>
        <ecNumber evidence="5 7">3.1.1.31</ecNumber>
    </recommendedName>
</protein>
<dbReference type="InterPro" id="IPR037171">
    <property type="entry name" value="NagB/RpiA_transferase-like"/>
</dbReference>
<dbReference type="EC" id="3.1.1.31" evidence="5 7"/>
<dbReference type="InterPro" id="IPR039104">
    <property type="entry name" value="6PGL"/>
</dbReference>
<feature type="domain" description="Glucosamine/galactosamine-6-phosphate isomerase" evidence="8">
    <location>
        <begin position="15"/>
        <end position="232"/>
    </location>
</feature>
<organism evidence="9 10">
    <name type="scientific">Swingsia samuiensis</name>
    <dbReference type="NCBI Taxonomy" id="1293412"/>
    <lineage>
        <taxon>Bacteria</taxon>
        <taxon>Pseudomonadati</taxon>
        <taxon>Pseudomonadota</taxon>
        <taxon>Alphaproteobacteria</taxon>
        <taxon>Acetobacterales</taxon>
        <taxon>Acetobacteraceae</taxon>
        <taxon>Swingsia</taxon>
    </lineage>
</organism>
<comment type="pathway">
    <text evidence="3 7">Carbohydrate degradation; pentose phosphate pathway; D-ribulose 5-phosphate from D-glucose 6-phosphate (oxidative stage): step 2/3.</text>
</comment>
<accession>A0A4Y6UI80</accession>
<name>A0A4Y6UI80_9PROT</name>
<keyword evidence="10" id="KW-1185">Reference proteome</keyword>
<reference evidence="9 10" key="1">
    <citation type="submission" date="2019-03" db="EMBL/GenBank/DDBJ databases">
        <title>The complete genome sequence of Swingsia samuiensis NBRC107927(T).</title>
        <authorList>
            <person name="Chua K.-O."/>
            <person name="Chan K.-G."/>
            <person name="See-Too W.-S."/>
        </authorList>
    </citation>
    <scope>NUCLEOTIDE SEQUENCE [LARGE SCALE GENOMIC DNA]</scope>
    <source>
        <strain evidence="9 10">AH83</strain>
    </source>
</reference>
<dbReference type="AlphaFoldDB" id="A0A4Y6UI80"/>
<evidence type="ECO:0000256" key="4">
    <source>
        <dbReference type="ARBA" id="ARBA00010662"/>
    </source>
</evidence>
<evidence type="ECO:0000313" key="9">
    <source>
        <dbReference type="EMBL" id="QDH17309.1"/>
    </source>
</evidence>